<dbReference type="GO" id="GO:0005737">
    <property type="term" value="C:cytoplasm"/>
    <property type="evidence" value="ECO:0007669"/>
    <property type="project" value="UniProtKB-SubCell"/>
</dbReference>
<dbReference type="Proteomes" id="UP000769528">
    <property type="component" value="Unassembled WGS sequence"/>
</dbReference>
<evidence type="ECO:0000256" key="2">
    <source>
        <dbReference type="ARBA" id="ARBA00004496"/>
    </source>
</evidence>
<reference evidence="7" key="1">
    <citation type="journal article" date="2021" name="Open Biol.">
        <title>Shared evolutionary footprints suggest mitochondrial oxidative damage underlies multiple complex I losses in fungi.</title>
        <authorList>
            <person name="Schikora-Tamarit M.A."/>
            <person name="Marcet-Houben M."/>
            <person name="Nosek J."/>
            <person name="Gabaldon T."/>
        </authorList>
    </citation>
    <scope>NUCLEOTIDE SEQUENCE</scope>
    <source>
        <strain evidence="7">CBS6341</strain>
    </source>
</reference>
<dbReference type="Pfam" id="PF03517">
    <property type="entry name" value="Voldacs"/>
    <property type="match status" value="1"/>
</dbReference>
<evidence type="ECO:0000256" key="6">
    <source>
        <dbReference type="ARBA" id="ARBA00023242"/>
    </source>
</evidence>
<dbReference type="InterPro" id="IPR039924">
    <property type="entry name" value="ICln/Lot5/Saf5"/>
</dbReference>
<comment type="similarity">
    <text evidence="3">Belongs to the LOT5 family.</text>
</comment>
<reference evidence="7" key="2">
    <citation type="submission" date="2021-01" db="EMBL/GenBank/DDBJ databases">
        <authorList>
            <person name="Schikora-Tamarit M.A."/>
        </authorList>
    </citation>
    <scope>NUCLEOTIDE SEQUENCE</scope>
    <source>
        <strain evidence="7">CBS6341</strain>
    </source>
</reference>
<gene>
    <name evidence="7" type="ORF">WICMUC_002816</name>
</gene>
<evidence type="ECO:0000256" key="1">
    <source>
        <dbReference type="ARBA" id="ARBA00004123"/>
    </source>
</evidence>
<comment type="caution">
    <text evidence="7">The sequence shown here is derived from an EMBL/GenBank/DDBJ whole genome shotgun (WGS) entry which is preliminary data.</text>
</comment>
<evidence type="ECO:0000256" key="3">
    <source>
        <dbReference type="ARBA" id="ARBA00006172"/>
    </source>
</evidence>
<keyword evidence="6" id="KW-0539">Nucleus</keyword>
<proteinExistence type="inferred from homology"/>
<comment type="subcellular location">
    <subcellularLocation>
        <location evidence="2">Cytoplasm</location>
    </subcellularLocation>
    <subcellularLocation>
        <location evidence="1">Nucleus</location>
    </subcellularLocation>
</comment>
<keyword evidence="8" id="KW-1185">Reference proteome</keyword>
<name>A0A9P8PP89_9ASCO</name>
<evidence type="ECO:0000313" key="8">
    <source>
        <dbReference type="Proteomes" id="UP000769528"/>
    </source>
</evidence>
<evidence type="ECO:0000256" key="5">
    <source>
        <dbReference type="ARBA" id="ARBA00022490"/>
    </source>
</evidence>
<dbReference type="AlphaFoldDB" id="A0A9P8PP89"/>
<sequence>MHQPTLISTKPTFENCDPFTKYQKYTPNEYSFQELPILFGGGRKWILKTGDPHCFQQLPLNYHKDFEIDLFVLNIGLIIWFNEIESGVQIPYSCIISNSVRMNEMEEMELFLQVTKPGSLLSFDGCINTIDELSTVEVSFIPMFGISQRYYNDQIERLFTYEYFGLNKGEKMIMNSFNAISKCTNLYAFSDDENDQYSLSDNEDMDDQDMNIDNQNFMMMDFQTERYNNSGNADDINLAEYQMQKERIKVNIPGGIEVDIYNNGNRGIVRGLDEESQDGYTFKKVKF</sequence>
<evidence type="ECO:0000313" key="7">
    <source>
        <dbReference type="EMBL" id="KAH3675160.1"/>
    </source>
</evidence>
<keyword evidence="5" id="KW-0963">Cytoplasm</keyword>
<protein>
    <recommendedName>
        <fullName evidence="4">Protein LOT5</fullName>
    </recommendedName>
</protein>
<evidence type="ECO:0000256" key="4">
    <source>
        <dbReference type="ARBA" id="ARBA00015935"/>
    </source>
</evidence>
<dbReference type="EMBL" id="JAEUBF010000781">
    <property type="protein sequence ID" value="KAH3675160.1"/>
    <property type="molecule type" value="Genomic_DNA"/>
</dbReference>
<organism evidence="7 8">
    <name type="scientific">Wickerhamomyces mucosus</name>
    <dbReference type="NCBI Taxonomy" id="1378264"/>
    <lineage>
        <taxon>Eukaryota</taxon>
        <taxon>Fungi</taxon>
        <taxon>Dikarya</taxon>
        <taxon>Ascomycota</taxon>
        <taxon>Saccharomycotina</taxon>
        <taxon>Saccharomycetes</taxon>
        <taxon>Phaffomycetales</taxon>
        <taxon>Wickerhamomycetaceae</taxon>
        <taxon>Wickerhamomyces</taxon>
    </lineage>
</organism>
<dbReference type="GO" id="GO:0005634">
    <property type="term" value="C:nucleus"/>
    <property type="evidence" value="ECO:0007669"/>
    <property type="project" value="UniProtKB-SubCell"/>
</dbReference>
<dbReference type="OrthoDB" id="19714at2759"/>
<accession>A0A9P8PP89</accession>